<dbReference type="AlphaFoldDB" id="A0ABD3GFL5"/>
<dbReference type="EMBL" id="JBJQOH010000008">
    <property type="protein sequence ID" value="KAL3676539.1"/>
    <property type="molecule type" value="Genomic_DNA"/>
</dbReference>
<evidence type="ECO:0000313" key="2">
    <source>
        <dbReference type="Proteomes" id="UP001633002"/>
    </source>
</evidence>
<name>A0ABD3GFL5_9MARC</name>
<dbReference type="Proteomes" id="UP001633002">
    <property type="component" value="Unassembled WGS sequence"/>
</dbReference>
<gene>
    <name evidence="1" type="ORF">R1sor_026487</name>
</gene>
<keyword evidence="2" id="KW-1185">Reference proteome</keyword>
<comment type="caution">
    <text evidence="1">The sequence shown here is derived from an EMBL/GenBank/DDBJ whole genome shotgun (WGS) entry which is preliminary data.</text>
</comment>
<dbReference type="InterPro" id="IPR004242">
    <property type="entry name" value="Transposase_21"/>
</dbReference>
<reference evidence="1 2" key="1">
    <citation type="submission" date="2024-09" db="EMBL/GenBank/DDBJ databases">
        <title>Chromosome-scale assembly of Riccia sorocarpa.</title>
        <authorList>
            <person name="Paukszto L."/>
        </authorList>
    </citation>
    <scope>NUCLEOTIDE SEQUENCE [LARGE SCALE GENOMIC DNA]</scope>
    <source>
        <strain evidence="1">LP-2024</strain>
        <tissue evidence="1">Aerial parts of the thallus</tissue>
    </source>
</reference>
<evidence type="ECO:0000313" key="1">
    <source>
        <dbReference type="EMBL" id="KAL3676539.1"/>
    </source>
</evidence>
<proteinExistence type="predicted"/>
<dbReference type="Pfam" id="PF02992">
    <property type="entry name" value="Transposase_21"/>
    <property type="match status" value="1"/>
</dbReference>
<organism evidence="1 2">
    <name type="scientific">Riccia sorocarpa</name>
    <dbReference type="NCBI Taxonomy" id="122646"/>
    <lineage>
        <taxon>Eukaryota</taxon>
        <taxon>Viridiplantae</taxon>
        <taxon>Streptophyta</taxon>
        <taxon>Embryophyta</taxon>
        <taxon>Marchantiophyta</taxon>
        <taxon>Marchantiopsida</taxon>
        <taxon>Marchantiidae</taxon>
        <taxon>Marchantiales</taxon>
        <taxon>Ricciaceae</taxon>
        <taxon>Riccia</taxon>
    </lineage>
</organism>
<protein>
    <submittedName>
        <fullName evidence="1">Uncharacterized protein</fullName>
    </submittedName>
</protein>
<accession>A0ABD3GFL5</accession>
<sequence length="251" mass="28729">MTWHKEHRSDDGVMRLVVDSPVVRHVEQTWPEFGRDPRHLRFGLASDGVLPYGVKSSSHSTWPVVLTNYNVSPWLASKKGFLLLSLIISGPKKVKNIDIYLEPLVEELQQLWTGVDDVYDGRTERIGRDRWFTLKGVLLWTMHDWICPSLGVSNIRDLRIQHLLDPMHIEANVTKSLIKRIFGEKDGKPTRRACEEFRVHPEAWIQVSDGGIESLPPAPWILTTKESPRCHLRLVSTNEMGLFQDGSNNGH</sequence>